<gene>
    <name evidence="1" type="ORF">BDV96DRAFT_592900</name>
</gene>
<keyword evidence="2" id="KW-1185">Reference proteome</keyword>
<proteinExistence type="predicted"/>
<sequence>MRFFSMVLSMPGFSFLCDDDTGLLWSLAAISASTRRRVLRGCGCGLSQWSGRARLRVGRGGGDRRERAGDSTSRIHAATVAACIEGT</sequence>
<dbReference type="Proteomes" id="UP000799770">
    <property type="component" value="Unassembled WGS sequence"/>
</dbReference>
<reference evidence="1" key="1">
    <citation type="journal article" date="2020" name="Stud. Mycol.">
        <title>101 Dothideomycetes genomes: a test case for predicting lifestyles and emergence of pathogens.</title>
        <authorList>
            <person name="Haridas S."/>
            <person name="Albert R."/>
            <person name="Binder M."/>
            <person name="Bloem J."/>
            <person name="Labutti K."/>
            <person name="Salamov A."/>
            <person name="Andreopoulos B."/>
            <person name="Baker S."/>
            <person name="Barry K."/>
            <person name="Bills G."/>
            <person name="Bluhm B."/>
            <person name="Cannon C."/>
            <person name="Castanera R."/>
            <person name="Culley D."/>
            <person name="Daum C."/>
            <person name="Ezra D."/>
            <person name="Gonzalez J."/>
            <person name="Henrissat B."/>
            <person name="Kuo A."/>
            <person name="Liang C."/>
            <person name="Lipzen A."/>
            <person name="Lutzoni F."/>
            <person name="Magnuson J."/>
            <person name="Mondo S."/>
            <person name="Nolan M."/>
            <person name="Ohm R."/>
            <person name="Pangilinan J."/>
            <person name="Park H.-J."/>
            <person name="Ramirez L."/>
            <person name="Alfaro M."/>
            <person name="Sun H."/>
            <person name="Tritt A."/>
            <person name="Yoshinaga Y."/>
            <person name="Zwiers L.-H."/>
            <person name="Turgeon B."/>
            <person name="Goodwin S."/>
            <person name="Spatafora J."/>
            <person name="Crous P."/>
            <person name="Grigoriev I."/>
        </authorList>
    </citation>
    <scope>NUCLEOTIDE SEQUENCE</scope>
    <source>
        <strain evidence="1">CBS 627.86</strain>
    </source>
</reference>
<dbReference type="EMBL" id="ML977400">
    <property type="protein sequence ID" value="KAF2105200.1"/>
    <property type="molecule type" value="Genomic_DNA"/>
</dbReference>
<accession>A0A6A5YE78</accession>
<organism evidence="1 2">
    <name type="scientific">Lophiotrema nucula</name>
    <dbReference type="NCBI Taxonomy" id="690887"/>
    <lineage>
        <taxon>Eukaryota</taxon>
        <taxon>Fungi</taxon>
        <taxon>Dikarya</taxon>
        <taxon>Ascomycota</taxon>
        <taxon>Pezizomycotina</taxon>
        <taxon>Dothideomycetes</taxon>
        <taxon>Pleosporomycetidae</taxon>
        <taxon>Pleosporales</taxon>
        <taxon>Lophiotremataceae</taxon>
        <taxon>Lophiotrema</taxon>
    </lineage>
</organism>
<evidence type="ECO:0000313" key="1">
    <source>
        <dbReference type="EMBL" id="KAF2105200.1"/>
    </source>
</evidence>
<name>A0A6A5YE78_9PLEO</name>
<dbReference type="AlphaFoldDB" id="A0A6A5YE78"/>
<evidence type="ECO:0000313" key="2">
    <source>
        <dbReference type="Proteomes" id="UP000799770"/>
    </source>
</evidence>
<protein>
    <submittedName>
        <fullName evidence="1">Uncharacterized protein</fullName>
    </submittedName>
</protein>